<evidence type="ECO:0000256" key="4">
    <source>
        <dbReference type="ARBA" id="ARBA00022989"/>
    </source>
</evidence>
<evidence type="ECO:0000256" key="3">
    <source>
        <dbReference type="ARBA" id="ARBA00022692"/>
    </source>
</evidence>
<evidence type="ECO:0000256" key="2">
    <source>
        <dbReference type="ARBA" id="ARBA00022475"/>
    </source>
</evidence>
<sequence length="338" mass="37289">MISLLVAKNEFIRSLKNKKKLVLTFLLPLLSIIVAIGINNMMKPSINIGVIENQYVNKETKVKMNGVDRVNLSRANKNTINTDMILAKYLGVVEFKKGNDFKVYCLDTNMKIEIEKAVSEVINSGNVDKTKGLLNILDEGSLSASQRGSGFIFITLIITCTMSASIMLKDKEDRILLRYLTTPNKLSGYILGNYIYNLINTIIQILVSSVFIYILKIDMGITISQFIVLGIVTAIIASSISILFTVISNSELQASLLASSMALVMALFGGAFLPIEKMPNILKLISNISPIKWIIGLTSSMEKGIVYGNNLAVIILIIILSSFIVFISSKVGEKKLKY</sequence>
<dbReference type="PANTHER" id="PTHR30294:SF45">
    <property type="entry name" value="LINEARMYCIN RESISTANCE PERMEASE PROTEIN LNRN"/>
    <property type="match status" value="1"/>
</dbReference>
<dbReference type="Pfam" id="PF01061">
    <property type="entry name" value="ABC2_membrane"/>
    <property type="match status" value="1"/>
</dbReference>
<protein>
    <submittedName>
        <fullName evidence="8">Integral membrane protein</fullName>
    </submittedName>
</protein>
<dbReference type="GO" id="GO:0140359">
    <property type="term" value="F:ABC-type transporter activity"/>
    <property type="evidence" value="ECO:0007669"/>
    <property type="project" value="InterPro"/>
</dbReference>
<evidence type="ECO:0000256" key="1">
    <source>
        <dbReference type="ARBA" id="ARBA00004651"/>
    </source>
</evidence>
<evidence type="ECO:0000256" key="5">
    <source>
        <dbReference type="ARBA" id="ARBA00023136"/>
    </source>
</evidence>
<feature type="domain" description="ABC-2 type transporter transmembrane" evidence="7">
    <location>
        <begin position="146"/>
        <end position="297"/>
    </location>
</feature>
<dbReference type="PANTHER" id="PTHR30294">
    <property type="entry name" value="MEMBRANE COMPONENT OF ABC TRANSPORTER YHHJ-RELATED"/>
    <property type="match status" value="1"/>
</dbReference>
<dbReference type="InterPro" id="IPR051449">
    <property type="entry name" value="ABC-2_transporter_component"/>
</dbReference>
<organism evidence="8 9">
    <name type="scientific">Paraclostridium sordellii</name>
    <name type="common">Clostridium sordellii</name>
    <dbReference type="NCBI Taxonomy" id="1505"/>
    <lineage>
        <taxon>Bacteria</taxon>
        <taxon>Bacillati</taxon>
        <taxon>Bacillota</taxon>
        <taxon>Clostridia</taxon>
        <taxon>Peptostreptococcales</taxon>
        <taxon>Peptostreptococcaceae</taxon>
        <taxon>Paraclostridium</taxon>
    </lineage>
</organism>
<dbReference type="OrthoDB" id="266913at2"/>
<feature type="transmembrane region" description="Helical" evidence="6">
    <location>
        <begin position="21"/>
        <end position="38"/>
    </location>
</feature>
<feature type="transmembrane region" description="Helical" evidence="6">
    <location>
        <begin position="150"/>
        <end position="168"/>
    </location>
</feature>
<dbReference type="InterPro" id="IPR013525">
    <property type="entry name" value="ABC2_TM"/>
</dbReference>
<proteinExistence type="predicted"/>
<gene>
    <name evidence="8" type="ORF">R28058_13131</name>
</gene>
<dbReference type="AlphaFoldDB" id="A0A0C7R415"/>
<evidence type="ECO:0000259" key="7">
    <source>
        <dbReference type="Pfam" id="PF01061"/>
    </source>
</evidence>
<comment type="subcellular location">
    <subcellularLocation>
        <location evidence="1">Cell membrane</location>
        <topology evidence="1">Multi-pass membrane protein</topology>
    </subcellularLocation>
</comment>
<dbReference type="GO" id="GO:0005886">
    <property type="term" value="C:plasma membrane"/>
    <property type="evidence" value="ECO:0007669"/>
    <property type="project" value="UniProtKB-SubCell"/>
</dbReference>
<feature type="transmembrane region" description="Helical" evidence="6">
    <location>
        <begin position="189"/>
        <end position="214"/>
    </location>
</feature>
<dbReference type="RefSeq" id="WP_055341875.1">
    <property type="nucleotide sequence ID" value="NZ_CDNI01000003.1"/>
</dbReference>
<accession>A0A0C7R415</accession>
<evidence type="ECO:0000256" key="6">
    <source>
        <dbReference type="SAM" id="Phobius"/>
    </source>
</evidence>
<feature type="transmembrane region" description="Helical" evidence="6">
    <location>
        <begin position="254"/>
        <end position="275"/>
    </location>
</feature>
<keyword evidence="2" id="KW-1003">Cell membrane</keyword>
<feature type="transmembrane region" description="Helical" evidence="6">
    <location>
        <begin position="226"/>
        <end position="247"/>
    </location>
</feature>
<evidence type="ECO:0000313" key="8">
    <source>
        <dbReference type="EMBL" id="CEQ03580.1"/>
    </source>
</evidence>
<keyword evidence="4 6" id="KW-1133">Transmembrane helix</keyword>
<evidence type="ECO:0000313" key="9">
    <source>
        <dbReference type="Proteomes" id="UP000049127"/>
    </source>
</evidence>
<dbReference type="Proteomes" id="UP000049127">
    <property type="component" value="Unassembled WGS sequence"/>
</dbReference>
<name>A0A0C7R415_PARSO</name>
<feature type="transmembrane region" description="Helical" evidence="6">
    <location>
        <begin position="305"/>
        <end position="327"/>
    </location>
</feature>
<dbReference type="EMBL" id="CEKZ01000003">
    <property type="protein sequence ID" value="CEQ03580.1"/>
    <property type="molecule type" value="Genomic_DNA"/>
</dbReference>
<keyword evidence="3 6" id="KW-0812">Transmembrane</keyword>
<keyword evidence="5 6" id="KW-0472">Membrane</keyword>
<reference evidence="8 9" key="1">
    <citation type="submission" date="2015-01" db="EMBL/GenBank/DDBJ databases">
        <authorList>
            <person name="Aslett A.Martin."/>
            <person name="De Silva Nishadi"/>
        </authorList>
    </citation>
    <scope>NUCLEOTIDE SEQUENCE [LARGE SCALE GENOMIC DNA]</scope>
    <source>
        <strain evidence="8 9">R28058</strain>
    </source>
</reference>